<evidence type="ECO:0000313" key="1">
    <source>
        <dbReference type="EMBL" id="CAC5425033.1"/>
    </source>
</evidence>
<sequence>MADDQRPNHHQRCLSPLLRIESCEDIWYGHPDIVLVPPIFSNIPLWFFEDDIEAQMQEDDDLLRKDLLQEDNRSINISELKLKMVLEKCAEQILSQAITFSFCEANSDYSGGRERHTLIPSIVLTPHHYLVVMYDYENDILLSSGYHQISLYGMKQV</sequence>
<evidence type="ECO:0000313" key="2">
    <source>
        <dbReference type="Proteomes" id="UP000507470"/>
    </source>
</evidence>
<dbReference type="Proteomes" id="UP000507470">
    <property type="component" value="Unassembled WGS sequence"/>
</dbReference>
<gene>
    <name evidence="1" type="ORF">MCOR_56883</name>
</gene>
<dbReference type="OrthoDB" id="6045569at2759"/>
<name>A0A6J8EYZ6_MYTCO</name>
<proteinExistence type="predicted"/>
<dbReference type="AlphaFoldDB" id="A0A6J8EYZ6"/>
<accession>A0A6J8EYZ6</accession>
<keyword evidence="2" id="KW-1185">Reference proteome</keyword>
<dbReference type="EMBL" id="CACVKT020010152">
    <property type="protein sequence ID" value="CAC5425033.1"/>
    <property type="molecule type" value="Genomic_DNA"/>
</dbReference>
<reference evidence="1 2" key="1">
    <citation type="submission" date="2020-06" db="EMBL/GenBank/DDBJ databases">
        <authorList>
            <person name="Li R."/>
            <person name="Bekaert M."/>
        </authorList>
    </citation>
    <scope>NUCLEOTIDE SEQUENCE [LARGE SCALE GENOMIC DNA]</scope>
    <source>
        <strain evidence="2">wild</strain>
    </source>
</reference>
<protein>
    <submittedName>
        <fullName evidence="1">AP3M</fullName>
    </submittedName>
</protein>
<organism evidence="1 2">
    <name type="scientific">Mytilus coruscus</name>
    <name type="common">Sea mussel</name>
    <dbReference type="NCBI Taxonomy" id="42192"/>
    <lineage>
        <taxon>Eukaryota</taxon>
        <taxon>Metazoa</taxon>
        <taxon>Spiralia</taxon>
        <taxon>Lophotrochozoa</taxon>
        <taxon>Mollusca</taxon>
        <taxon>Bivalvia</taxon>
        <taxon>Autobranchia</taxon>
        <taxon>Pteriomorphia</taxon>
        <taxon>Mytilida</taxon>
        <taxon>Mytiloidea</taxon>
        <taxon>Mytilidae</taxon>
        <taxon>Mytilinae</taxon>
        <taxon>Mytilus</taxon>
    </lineage>
</organism>